<accession>A0A1Q4VA37</accession>
<keyword evidence="3" id="KW-1185">Reference proteome</keyword>
<comment type="caution">
    <text evidence="2">The sequence shown here is derived from an EMBL/GenBank/DDBJ whole genome shotgun (WGS) entry which is preliminary data.</text>
</comment>
<name>A0A1Q4VA37_9ACTN</name>
<dbReference type="STRING" id="1048205.AB852_10780"/>
<feature type="region of interest" description="Disordered" evidence="1">
    <location>
        <begin position="111"/>
        <end position="154"/>
    </location>
</feature>
<evidence type="ECO:0000313" key="2">
    <source>
        <dbReference type="EMBL" id="OKH94687.1"/>
    </source>
</evidence>
<dbReference type="Proteomes" id="UP000186455">
    <property type="component" value="Unassembled WGS sequence"/>
</dbReference>
<proteinExistence type="predicted"/>
<evidence type="ECO:0000313" key="3">
    <source>
        <dbReference type="Proteomes" id="UP000186455"/>
    </source>
</evidence>
<dbReference type="AlphaFoldDB" id="A0A1Q4VA37"/>
<organism evidence="2 3">
    <name type="scientific">Streptomyces uncialis</name>
    <dbReference type="NCBI Taxonomy" id="1048205"/>
    <lineage>
        <taxon>Bacteria</taxon>
        <taxon>Bacillati</taxon>
        <taxon>Actinomycetota</taxon>
        <taxon>Actinomycetes</taxon>
        <taxon>Kitasatosporales</taxon>
        <taxon>Streptomycetaceae</taxon>
        <taxon>Streptomyces</taxon>
    </lineage>
</organism>
<protein>
    <submittedName>
        <fullName evidence="2">Uncharacterized protein</fullName>
    </submittedName>
</protein>
<gene>
    <name evidence="2" type="ORF">AB852_10780</name>
</gene>
<evidence type="ECO:0000256" key="1">
    <source>
        <dbReference type="SAM" id="MobiDB-lite"/>
    </source>
</evidence>
<dbReference type="GeneID" id="96790564"/>
<dbReference type="EMBL" id="LFBV01000002">
    <property type="protein sequence ID" value="OKH94687.1"/>
    <property type="molecule type" value="Genomic_DNA"/>
</dbReference>
<feature type="compositionally biased region" description="Basic and acidic residues" evidence="1">
    <location>
        <begin position="117"/>
        <end position="139"/>
    </location>
</feature>
<sequence length="154" mass="17190">MADAEVPEDPAALVRARYALYVETLRARMPPAQFGLLMEVIREYVKAGGGRFQLDLEPEEKELFTEEVQHELLNLLGLIGAMEPGHEDRADRVVARLGDGEHVKDAMSLVPPEVADDPEKLRAMRDKLDTQQHQRKQDEETVEGIARASGMSDG</sequence>
<dbReference type="RefSeq" id="WP_073786498.1">
    <property type="nucleotide sequence ID" value="NZ_CP108638.1"/>
</dbReference>
<reference evidence="2 3" key="1">
    <citation type="submission" date="2015-06" db="EMBL/GenBank/DDBJ databases">
        <title>Cloning and characterization of the uncialamcin biosynthetic gene cluster.</title>
        <authorList>
            <person name="Yan X."/>
            <person name="Huang T."/>
            <person name="Ge H."/>
            <person name="Shen B."/>
        </authorList>
    </citation>
    <scope>NUCLEOTIDE SEQUENCE [LARGE SCALE GENOMIC DNA]</scope>
    <source>
        <strain evidence="2 3">DCA2648</strain>
    </source>
</reference>